<keyword evidence="4" id="KW-1185">Reference proteome</keyword>
<evidence type="ECO:0000313" key="3">
    <source>
        <dbReference type="EMBL" id="KJZ75335.1"/>
    </source>
</evidence>
<dbReference type="OrthoDB" id="4931909at2759"/>
<keyword evidence="2" id="KW-0732">Signal</keyword>
<name>A0A0F7ZPE0_9HYPO</name>
<feature type="signal peptide" evidence="2">
    <location>
        <begin position="1"/>
        <end position="17"/>
    </location>
</feature>
<accession>A0A0F7ZPE0</accession>
<evidence type="ECO:0000256" key="2">
    <source>
        <dbReference type="SAM" id="SignalP"/>
    </source>
</evidence>
<gene>
    <name evidence="3" type="ORF">HIM_05261</name>
</gene>
<feature type="region of interest" description="Disordered" evidence="1">
    <location>
        <begin position="298"/>
        <end position="333"/>
    </location>
</feature>
<feature type="chain" id="PRO_5002526146" evidence="2">
    <location>
        <begin position="18"/>
        <end position="504"/>
    </location>
</feature>
<dbReference type="AlphaFoldDB" id="A0A0F7ZPE0"/>
<dbReference type="EMBL" id="KQ030518">
    <property type="protein sequence ID" value="KJZ75335.1"/>
    <property type="molecule type" value="Genomic_DNA"/>
</dbReference>
<reference evidence="3 4" key="1">
    <citation type="journal article" date="2014" name="Genome Biol. Evol.">
        <title>Comparative genomics and transcriptomics analyses reveal divergent lifestyle features of nematode endoparasitic fungus Hirsutella minnesotensis.</title>
        <authorList>
            <person name="Lai Y."/>
            <person name="Liu K."/>
            <person name="Zhang X."/>
            <person name="Zhang X."/>
            <person name="Li K."/>
            <person name="Wang N."/>
            <person name="Shu C."/>
            <person name="Wu Y."/>
            <person name="Wang C."/>
            <person name="Bushley K.E."/>
            <person name="Xiang M."/>
            <person name="Liu X."/>
        </authorList>
    </citation>
    <scope>NUCLEOTIDE SEQUENCE [LARGE SCALE GENOMIC DNA]</scope>
    <source>
        <strain evidence="3 4">3608</strain>
    </source>
</reference>
<evidence type="ECO:0000313" key="4">
    <source>
        <dbReference type="Proteomes" id="UP000054481"/>
    </source>
</evidence>
<dbReference type="Proteomes" id="UP000054481">
    <property type="component" value="Unassembled WGS sequence"/>
</dbReference>
<sequence>MKSFTLVAALLSAGVLCQDPAAIDVPLLDISDEDMDASAEELAAMITIDYSKAYTKNSSTYWEDTCFAMWGQCPGGTGYSFGQQMVPFIHNKQYNPESRSHAPYPPPPEFYPTKRNNYIKPTVRFKQEVVRRVENKLEQGEVTLGRVSEKITIDSTTSGWSVGVSGSAGLWNPTGRNGGIQISASYSSYTTKGTTVSVSDSTSATCGVGKHCWSEFRTAYIILEGVCRTTPLITCGWTAAPCNKDPLTSWPNPCPQSMSWASKVCPKAEKLEPCSIVTPLLRDGRPHVIEVFRDRDLARTRRKPKTPKPDLQPLDEDKPAAVKPQPAVKPPKPIITKYTGGAFEFGSEDYFYDPDRPNGDHYFNLTKGYYKDEHYPDLSAEIAQFGYPLGQLTGRIDESIKACFLDTQEWIYPLLEPSERYWSGAKSGRYSKPVDEDELVLQCLSRLADAETSSAEDIPAKGESTEADASGSAVSDNEGDKSGEDQIKGEDNGKAQEGGAGEVA</sequence>
<feature type="compositionally biased region" description="Basic and acidic residues" evidence="1">
    <location>
        <begin position="478"/>
        <end position="494"/>
    </location>
</feature>
<evidence type="ECO:0000256" key="1">
    <source>
        <dbReference type="SAM" id="MobiDB-lite"/>
    </source>
</evidence>
<proteinExistence type="predicted"/>
<feature type="region of interest" description="Disordered" evidence="1">
    <location>
        <begin position="452"/>
        <end position="504"/>
    </location>
</feature>
<protein>
    <submittedName>
        <fullName evidence="3">Uncharacterized protein</fullName>
    </submittedName>
</protein>
<organism evidence="3 4">
    <name type="scientific">Hirsutella minnesotensis 3608</name>
    <dbReference type="NCBI Taxonomy" id="1043627"/>
    <lineage>
        <taxon>Eukaryota</taxon>
        <taxon>Fungi</taxon>
        <taxon>Dikarya</taxon>
        <taxon>Ascomycota</taxon>
        <taxon>Pezizomycotina</taxon>
        <taxon>Sordariomycetes</taxon>
        <taxon>Hypocreomycetidae</taxon>
        <taxon>Hypocreales</taxon>
        <taxon>Ophiocordycipitaceae</taxon>
        <taxon>Hirsutella</taxon>
    </lineage>
</organism>